<dbReference type="PANTHER" id="PTHR37540:SF5">
    <property type="entry name" value="TRANSCRIPTION FACTOR DOMAIN-CONTAINING PROTEIN"/>
    <property type="match status" value="1"/>
</dbReference>
<gene>
    <name evidence="2" type="ORF">CIMG_13193</name>
</gene>
<dbReference type="VEuPathDB" id="FungiDB:CIMG_13193"/>
<reference evidence="3" key="2">
    <citation type="journal article" date="2010" name="Genome Res.">
        <title>Population genomic sequencing of Coccidioides fungi reveals recent hybridization and transposon control.</title>
        <authorList>
            <person name="Neafsey D.E."/>
            <person name="Barker B.M."/>
            <person name="Sharpton T.J."/>
            <person name="Stajich J.E."/>
            <person name="Park D.J."/>
            <person name="Whiston E."/>
            <person name="Hung C.-Y."/>
            <person name="McMahan C."/>
            <person name="White J."/>
            <person name="Sykes S."/>
            <person name="Heiman D."/>
            <person name="Young S."/>
            <person name="Zeng Q."/>
            <person name="Abouelleil A."/>
            <person name="Aftuck L."/>
            <person name="Bessette D."/>
            <person name="Brown A."/>
            <person name="FitzGerald M."/>
            <person name="Lui A."/>
            <person name="Macdonald J.P."/>
            <person name="Priest M."/>
            <person name="Orbach M.J."/>
            <person name="Galgiani J.N."/>
            <person name="Kirkland T.N."/>
            <person name="Cole G.T."/>
            <person name="Birren B.W."/>
            <person name="Henn M.R."/>
            <person name="Taylor J.W."/>
            <person name="Rounsley S.D."/>
        </authorList>
    </citation>
    <scope>GENOME REANNOTATION</scope>
    <source>
        <strain evidence="3">RS</strain>
    </source>
</reference>
<dbReference type="PANTHER" id="PTHR37540">
    <property type="entry name" value="TRANSCRIPTION FACTOR (ACR-2), PUTATIVE-RELATED-RELATED"/>
    <property type="match status" value="1"/>
</dbReference>
<feature type="compositionally biased region" description="Polar residues" evidence="1">
    <location>
        <begin position="1"/>
        <end position="16"/>
    </location>
</feature>
<evidence type="ECO:0000313" key="2">
    <source>
        <dbReference type="EMBL" id="KJF60747.1"/>
    </source>
</evidence>
<dbReference type="Proteomes" id="UP000001261">
    <property type="component" value="Unassembled WGS sequence"/>
</dbReference>
<dbReference type="GeneID" id="24164820"/>
<evidence type="ECO:0000256" key="1">
    <source>
        <dbReference type="SAM" id="MobiDB-lite"/>
    </source>
</evidence>
<feature type="compositionally biased region" description="Basic and acidic residues" evidence="1">
    <location>
        <begin position="59"/>
        <end position="70"/>
    </location>
</feature>
<sequence>MDQPARQGNSSASSRQAPCPKKPIPANDLPSFTFIDHDDNLASKRIKDANARKAIRSHVMRDVRRRERLAGLKRVSRRDKKVQASPDAKSPDSGKQLLRPRSGAPLGVGSTIVIPTRSRKPPSWNPPIIGSLSDHVPSPFSEPGVSYFDPFWSLPGFDDIKPVVDRLMKHCKLQEDFPSFCFSDPFL</sequence>
<protein>
    <submittedName>
        <fullName evidence="2">Uncharacterized protein</fullName>
    </submittedName>
</protein>
<reference evidence="3" key="1">
    <citation type="journal article" date="2009" name="Genome Res.">
        <title>Comparative genomic analyses of the human fungal pathogens Coccidioides and their relatives.</title>
        <authorList>
            <person name="Sharpton T.J."/>
            <person name="Stajich J.E."/>
            <person name="Rounsley S.D."/>
            <person name="Gardner M.J."/>
            <person name="Wortman J.R."/>
            <person name="Jordar V.S."/>
            <person name="Maiti R."/>
            <person name="Kodira C.D."/>
            <person name="Neafsey D.E."/>
            <person name="Zeng Q."/>
            <person name="Hung C.-Y."/>
            <person name="McMahan C."/>
            <person name="Muszewska A."/>
            <person name="Grynberg M."/>
            <person name="Mandel M.A."/>
            <person name="Kellner E.M."/>
            <person name="Barker B.M."/>
            <person name="Galgiani J.N."/>
            <person name="Orbach M.J."/>
            <person name="Kirkland T.N."/>
            <person name="Cole G.T."/>
            <person name="Henn M.R."/>
            <person name="Birren B.W."/>
            <person name="Taylor J.W."/>
        </authorList>
    </citation>
    <scope>NUCLEOTIDE SEQUENCE [LARGE SCALE GENOMIC DNA]</scope>
    <source>
        <strain evidence="3">RS</strain>
    </source>
</reference>
<dbReference type="OrthoDB" id="3469225at2759"/>
<name>A0A0D8JTY8_COCIM</name>
<feature type="region of interest" description="Disordered" evidence="1">
    <location>
        <begin position="1"/>
        <end position="31"/>
    </location>
</feature>
<dbReference type="RefSeq" id="XP_004445007.1">
    <property type="nucleotide sequence ID" value="XM_004444950.1"/>
</dbReference>
<dbReference type="AlphaFoldDB" id="A0A0D8JTY8"/>
<accession>A0A0D8JTY8</accession>
<organism evidence="2 3">
    <name type="scientific">Coccidioides immitis (strain RS)</name>
    <name type="common">Valley fever fungus</name>
    <dbReference type="NCBI Taxonomy" id="246410"/>
    <lineage>
        <taxon>Eukaryota</taxon>
        <taxon>Fungi</taxon>
        <taxon>Dikarya</taxon>
        <taxon>Ascomycota</taxon>
        <taxon>Pezizomycotina</taxon>
        <taxon>Eurotiomycetes</taxon>
        <taxon>Eurotiomycetidae</taxon>
        <taxon>Onygenales</taxon>
        <taxon>Onygenaceae</taxon>
        <taxon>Coccidioides</taxon>
    </lineage>
</organism>
<feature type="region of interest" description="Disordered" evidence="1">
    <location>
        <begin position="57"/>
        <end position="109"/>
    </location>
</feature>
<evidence type="ECO:0000313" key="3">
    <source>
        <dbReference type="Proteomes" id="UP000001261"/>
    </source>
</evidence>
<dbReference type="EMBL" id="GG704913">
    <property type="protein sequence ID" value="KJF60747.1"/>
    <property type="molecule type" value="Genomic_DNA"/>
</dbReference>
<keyword evidence="3" id="KW-1185">Reference proteome</keyword>
<proteinExistence type="predicted"/>